<proteinExistence type="predicted"/>
<organism evidence="6 7">
    <name type="scientific">Ruegeria sediminis</name>
    <dbReference type="NCBI Taxonomy" id="2583820"/>
    <lineage>
        <taxon>Bacteria</taxon>
        <taxon>Pseudomonadati</taxon>
        <taxon>Pseudomonadota</taxon>
        <taxon>Alphaproteobacteria</taxon>
        <taxon>Rhodobacterales</taxon>
        <taxon>Roseobacteraceae</taxon>
        <taxon>Ruegeria</taxon>
    </lineage>
</organism>
<evidence type="ECO:0000313" key="6">
    <source>
        <dbReference type="EMBL" id="TMV10346.1"/>
    </source>
</evidence>
<dbReference type="PANTHER" id="PTHR30265">
    <property type="entry name" value="RHO-INTERACTING TRANSCRIPTION TERMINATION FACTOR NUSG"/>
    <property type="match status" value="1"/>
</dbReference>
<evidence type="ECO:0000256" key="3">
    <source>
        <dbReference type="ARBA" id="ARBA00023163"/>
    </source>
</evidence>
<gene>
    <name evidence="6" type="ORF">FGK63_04615</name>
</gene>
<evidence type="ECO:0000259" key="4">
    <source>
        <dbReference type="SMART" id="SM00738"/>
    </source>
</evidence>
<dbReference type="Proteomes" id="UP001193035">
    <property type="component" value="Unassembled WGS sequence"/>
</dbReference>
<evidence type="ECO:0000259" key="5">
    <source>
        <dbReference type="SMART" id="SM00739"/>
    </source>
</evidence>
<accession>A0ABY2X4K6</accession>
<dbReference type="EMBL" id="VCPD01000001">
    <property type="protein sequence ID" value="TMV10346.1"/>
    <property type="molecule type" value="Genomic_DNA"/>
</dbReference>
<keyword evidence="3" id="KW-0804">Transcription</keyword>
<dbReference type="CDD" id="cd09892">
    <property type="entry name" value="NGN_SP_RfaH"/>
    <property type="match status" value="1"/>
</dbReference>
<dbReference type="Gene3D" id="3.30.70.940">
    <property type="entry name" value="NusG, N-terminal domain"/>
    <property type="match status" value="1"/>
</dbReference>
<feature type="domain" description="NusG-like N-terminal" evidence="4">
    <location>
        <begin position="7"/>
        <end position="106"/>
    </location>
</feature>
<dbReference type="RefSeq" id="WP_138840403.1">
    <property type="nucleotide sequence ID" value="NZ_VCPD01000001.1"/>
</dbReference>
<reference evidence="6 7" key="1">
    <citation type="submission" date="2019-05" db="EMBL/GenBank/DDBJ databases">
        <title>Ruegeria sp. nov., isolated from tidal flat.</title>
        <authorList>
            <person name="Kim W."/>
        </authorList>
    </citation>
    <scope>NUCLEOTIDE SEQUENCE [LARGE SCALE GENOMIC DNA]</scope>
    <source>
        <strain evidence="6 7">CAU 1488</strain>
    </source>
</reference>
<dbReference type="CDD" id="cd06091">
    <property type="entry name" value="KOW_NusG"/>
    <property type="match status" value="1"/>
</dbReference>
<keyword evidence="1" id="KW-0889">Transcription antitermination</keyword>
<dbReference type="SUPFAM" id="SSF50104">
    <property type="entry name" value="Translation proteins SH3-like domain"/>
    <property type="match status" value="1"/>
</dbReference>
<dbReference type="InterPro" id="IPR036735">
    <property type="entry name" value="NGN_dom_sf"/>
</dbReference>
<evidence type="ECO:0000256" key="2">
    <source>
        <dbReference type="ARBA" id="ARBA00023015"/>
    </source>
</evidence>
<sequence>MTFHGSGTSWHLAQLKPNSVRIADRNLRRQGFRTFLPKEDVTRPVKGKFVPVERLVFPGYIFVAFNKRLVDWRAINSTNGVTRLVSFGPEPATVPLYIVSQLMLRCDTAGKLLPPRLLKPGDRVRLTSGSFADFVAEIERIAPDRRVWVLLDIMGTQTRVATPPEQLRAI</sequence>
<name>A0ABY2X4K6_9RHOB</name>
<dbReference type="InterPro" id="IPR008991">
    <property type="entry name" value="Translation_prot_SH3-like_sf"/>
</dbReference>
<keyword evidence="2" id="KW-0805">Transcription regulation</keyword>
<dbReference type="InterPro" id="IPR005824">
    <property type="entry name" value="KOW"/>
</dbReference>
<keyword evidence="7" id="KW-1185">Reference proteome</keyword>
<dbReference type="Pfam" id="PF02357">
    <property type="entry name" value="NusG"/>
    <property type="match status" value="1"/>
</dbReference>
<dbReference type="Pfam" id="PF00467">
    <property type="entry name" value="KOW"/>
    <property type="match status" value="1"/>
</dbReference>
<feature type="domain" description="KOW" evidence="5">
    <location>
        <begin position="117"/>
        <end position="144"/>
    </location>
</feature>
<evidence type="ECO:0000256" key="1">
    <source>
        <dbReference type="ARBA" id="ARBA00022814"/>
    </source>
</evidence>
<dbReference type="SMART" id="SM00738">
    <property type="entry name" value="NGN"/>
    <property type="match status" value="1"/>
</dbReference>
<dbReference type="PANTHER" id="PTHR30265:SF7">
    <property type="entry name" value="TRANSCRIPTION ANTITERMINATION PROTEIN RFAH"/>
    <property type="match status" value="1"/>
</dbReference>
<dbReference type="SMART" id="SM00739">
    <property type="entry name" value="KOW"/>
    <property type="match status" value="1"/>
</dbReference>
<protein>
    <submittedName>
        <fullName evidence="6">Transcriptional activator RfaH</fullName>
    </submittedName>
</protein>
<dbReference type="SUPFAM" id="SSF82679">
    <property type="entry name" value="N-utilization substance G protein NusG, N-terminal domain"/>
    <property type="match status" value="1"/>
</dbReference>
<evidence type="ECO:0000313" key="7">
    <source>
        <dbReference type="Proteomes" id="UP001193035"/>
    </source>
</evidence>
<comment type="caution">
    <text evidence="6">The sequence shown here is derived from an EMBL/GenBank/DDBJ whole genome shotgun (WGS) entry which is preliminary data.</text>
</comment>
<dbReference type="InterPro" id="IPR006645">
    <property type="entry name" value="NGN-like_dom"/>
</dbReference>
<dbReference type="InterPro" id="IPR043425">
    <property type="entry name" value="NusG-like"/>
</dbReference>